<dbReference type="GO" id="GO:0000160">
    <property type="term" value="P:phosphorelay signal transduction system"/>
    <property type="evidence" value="ECO:0007669"/>
    <property type="project" value="InterPro"/>
</dbReference>
<dbReference type="RefSeq" id="WP_088994558.1">
    <property type="nucleotide sequence ID" value="NZ_LT607750.1"/>
</dbReference>
<dbReference type="CDD" id="cd15831">
    <property type="entry name" value="BTAD"/>
    <property type="match status" value="1"/>
</dbReference>
<evidence type="ECO:0000313" key="7">
    <source>
        <dbReference type="EMBL" id="SCG57130.1"/>
    </source>
</evidence>
<keyword evidence="4" id="KW-0804">Transcription</keyword>
<keyword evidence="2" id="KW-0805">Transcription regulation</keyword>
<dbReference type="Gene3D" id="3.40.50.300">
    <property type="entry name" value="P-loop containing nucleotide triphosphate hydrolases"/>
    <property type="match status" value="1"/>
</dbReference>
<dbReference type="GO" id="GO:0003677">
    <property type="term" value="F:DNA binding"/>
    <property type="evidence" value="ECO:0007669"/>
    <property type="project" value="UniProtKB-KW"/>
</dbReference>
<gene>
    <name evidence="7" type="ORF">GA0070609_3254</name>
</gene>
<evidence type="ECO:0000259" key="6">
    <source>
        <dbReference type="SMART" id="SM01043"/>
    </source>
</evidence>
<evidence type="ECO:0000256" key="4">
    <source>
        <dbReference type="ARBA" id="ARBA00023163"/>
    </source>
</evidence>
<protein>
    <submittedName>
        <fullName evidence="7">DNA-binding transcriptional activator of the SARP family</fullName>
    </submittedName>
</protein>
<dbReference type="InterPro" id="IPR051677">
    <property type="entry name" value="AfsR-DnrI-RedD_regulator"/>
</dbReference>
<name>A0A1C5IFI8_9ACTN</name>
<dbReference type="SUPFAM" id="SSF46894">
    <property type="entry name" value="C-terminal effector domain of the bipartite response regulators"/>
    <property type="match status" value="1"/>
</dbReference>
<evidence type="ECO:0000313" key="8">
    <source>
        <dbReference type="Proteomes" id="UP000198217"/>
    </source>
</evidence>
<dbReference type="AlphaFoldDB" id="A0A1C5IFI8"/>
<dbReference type="Gene3D" id="1.10.8.430">
    <property type="entry name" value="Helical domain of apoptotic protease-activating factors"/>
    <property type="match status" value="1"/>
</dbReference>
<reference evidence="7 8" key="1">
    <citation type="submission" date="2016-06" db="EMBL/GenBank/DDBJ databases">
        <authorList>
            <person name="Kjaerup R.B."/>
            <person name="Dalgaard T.S."/>
            <person name="Juul-Madsen H.R."/>
        </authorList>
    </citation>
    <scope>NUCLEOTIDE SEQUENCE [LARGE SCALE GENOMIC DNA]</scope>
    <source>
        <strain evidence="7 8">DSM 43904</strain>
    </source>
</reference>
<dbReference type="SMART" id="SM01043">
    <property type="entry name" value="BTAD"/>
    <property type="match status" value="1"/>
</dbReference>
<evidence type="ECO:0000256" key="2">
    <source>
        <dbReference type="ARBA" id="ARBA00023015"/>
    </source>
</evidence>
<dbReference type="InterPro" id="IPR001867">
    <property type="entry name" value="OmpR/PhoB-type_DNA-bd"/>
</dbReference>
<dbReference type="PANTHER" id="PTHR35807">
    <property type="entry name" value="TRANSCRIPTIONAL REGULATOR REDD-RELATED"/>
    <property type="match status" value="1"/>
</dbReference>
<organism evidence="7 8">
    <name type="scientific">Micromonospora echinaurantiaca</name>
    <dbReference type="NCBI Taxonomy" id="47857"/>
    <lineage>
        <taxon>Bacteria</taxon>
        <taxon>Bacillati</taxon>
        <taxon>Actinomycetota</taxon>
        <taxon>Actinomycetes</taxon>
        <taxon>Micromonosporales</taxon>
        <taxon>Micromonosporaceae</taxon>
        <taxon>Micromonospora</taxon>
    </lineage>
</organism>
<dbReference type="GO" id="GO:0006355">
    <property type="term" value="P:regulation of DNA-templated transcription"/>
    <property type="evidence" value="ECO:0007669"/>
    <property type="project" value="InterPro"/>
</dbReference>
<dbReference type="Pfam" id="PF03704">
    <property type="entry name" value="BTAD"/>
    <property type="match status" value="1"/>
</dbReference>
<dbReference type="EMBL" id="LT607750">
    <property type="protein sequence ID" value="SCG57130.1"/>
    <property type="molecule type" value="Genomic_DNA"/>
</dbReference>
<dbReference type="Gene3D" id="1.10.10.10">
    <property type="entry name" value="Winged helix-like DNA-binding domain superfamily/Winged helix DNA-binding domain"/>
    <property type="match status" value="1"/>
</dbReference>
<evidence type="ECO:0000256" key="1">
    <source>
        <dbReference type="ARBA" id="ARBA00005820"/>
    </source>
</evidence>
<dbReference type="SMART" id="SM00862">
    <property type="entry name" value="Trans_reg_C"/>
    <property type="match status" value="1"/>
</dbReference>
<accession>A0A1C5IFI8</accession>
<dbReference type="InterPro" id="IPR011990">
    <property type="entry name" value="TPR-like_helical_dom_sf"/>
</dbReference>
<dbReference type="SUPFAM" id="SSF52540">
    <property type="entry name" value="P-loop containing nucleoside triphosphate hydrolases"/>
    <property type="match status" value="1"/>
</dbReference>
<feature type="domain" description="Bacterial transcriptional activator" evidence="6">
    <location>
        <begin position="94"/>
        <end position="238"/>
    </location>
</feature>
<comment type="similarity">
    <text evidence="1">Belongs to the AfsR/DnrI/RedD regulatory family.</text>
</comment>
<dbReference type="InterPro" id="IPR005158">
    <property type="entry name" value="BTAD"/>
</dbReference>
<sequence length="579" mass="62070">MEFRILGPLEVWEAGQQIAVGGPKQRRVLAALILGRGRVVPIQRLVDAVWDGKPPSTARKQVQNAVSALRQTAIGTAVIAQGPGYAICAGIEQVDAWQFEECLTLAGASRADRDLAGAAEALQAGLMLWRGPVLAGVGGAVASAAAAQLEERRLAAITEWAEVKLALGRHAEVVDEITAAVEANPLSEPLAGLLMIALYRCGRTADSLVRYHRVRRALIDELGIEPGPELLRLYERILISDPALRHHAAAPARRNDLPRDLPHFAGRTTELGRLTSGADAGRAPAIHAIYGMAGIGKTALAVHAAHRLAVRYLDGQLFVNLHGHTPDRSPLAPEAALDLLLHAVGLPESKIPKGIDEKAALWRAETAKRRLLILLDDALSAAQVRPLLPGSAMCLVLITSRRRFTGLDGVEVLSLDVLNEADAISLFAGIVGIDRVQQERDAVVEVTRLCGGLPLALKAVAMRLRNRPSWPVEHLVERLQDQIGGNALLVAGDDGVATAFAQSCQRMSPEQQRFFHLLGLQAGSDIDAHAAAALAGLSLARAEVLLETLCDMHLLTQQVPGRYRFHDLVRAHVHACACL</sequence>
<dbReference type="InterPro" id="IPR027417">
    <property type="entry name" value="P-loop_NTPase"/>
</dbReference>
<keyword evidence="3 7" id="KW-0238">DNA-binding</keyword>
<dbReference type="InterPro" id="IPR036388">
    <property type="entry name" value="WH-like_DNA-bd_sf"/>
</dbReference>
<dbReference type="InterPro" id="IPR042197">
    <property type="entry name" value="Apaf_helical"/>
</dbReference>
<keyword evidence="8" id="KW-1185">Reference proteome</keyword>
<dbReference type="GO" id="GO:0043531">
    <property type="term" value="F:ADP binding"/>
    <property type="evidence" value="ECO:0007669"/>
    <property type="project" value="InterPro"/>
</dbReference>
<dbReference type="SUPFAM" id="SSF48452">
    <property type="entry name" value="TPR-like"/>
    <property type="match status" value="1"/>
</dbReference>
<dbReference type="PANTHER" id="PTHR35807:SF1">
    <property type="entry name" value="TRANSCRIPTIONAL REGULATOR REDD"/>
    <property type="match status" value="1"/>
</dbReference>
<evidence type="ECO:0000256" key="3">
    <source>
        <dbReference type="ARBA" id="ARBA00023125"/>
    </source>
</evidence>
<feature type="domain" description="OmpR/PhoB-type" evidence="5">
    <location>
        <begin position="15"/>
        <end position="87"/>
    </location>
</feature>
<dbReference type="PRINTS" id="PR00364">
    <property type="entry name" value="DISEASERSIST"/>
</dbReference>
<dbReference type="InterPro" id="IPR016032">
    <property type="entry name" value="Sig_transdc_resp-reg_C-effctor"/>
</dbReference>
<proteinExistence type="inferred from homology"/>
<dbReference type="Proteomes" id="UP000198217">
    <property type="component" value="Chromosome I"/>
</dbReference>
<dbReference type="Gene3D" id="1.25.40.10">
    <property type="entry name" value="Tetratricopeptide repeat domain"/>
    <property type="match status" value="1"/>
</dbReference>
<evidence type="ECO:0000259" key="5">
    <source>
        <dbReference type="SMART" id="SM00862"/>
    </source>
</evidence>